<dbReference type="AlphaFoldDB" id="A0A263CW48"/>
<dbReference type="Pfam" id="PF02575">
    <property type="entry name" value="YbaB_DNA_bd"/>
    <property type="match status" value="1"/>
</dbReference>
<reference evidence="2 3" key="1">
    <citation type="submission" date="2017-07" db="EMBL/GenBank/DDBJ databases">
        <title>Amycolatopsis antarcticus sp. nov., isolated from the surface of an Antarcticus brown macroalga.</title>
        <authorList>
            <person name="Wang J."/>
            <person name="Leiva S."/>
            <person name="Huang J."/>
            <person name="Huang Y."/>
        </authorList>
    </citation>
    <scope>NUCLEOTIDE SEQUENCE [LARGE SCALE GENOMIC DNA]</scope>
    <source>
        <strain evidence="2 3">AU-G6</strain>
    </source>
</reference>
<dbReference type="GO" id="GO:0003677">
    <property type="term" value="F:DNA binding"/>
    <property type="evidence" value="ECO:0007669"/>
    <property type="project" value="InterPro"/>
</dbReference>
<proteinExistence type="predicted"/>
<evidence type="ECO:0008006" key="4">
    <source>
        <dbReference type="Google" id="ProtNLM"/>
    </source>
</evidence>
<sequence>MTPPADTGGSELERRFHELRNRIDERAAKAGELSATLSAVSATAEAGGGAVRATVTASGGLRELMLGAAVRGWEPERIAREVVDCVQQAQARLADAASAALADDSLADLTAGRLRSSFPPVSAERPRRAEDDEPMPDLFDRPTTRTRW</sequence>
<organism evidence="2 3">
    <name type="scientific">Amycolatopsis antarctica</name>
    <dbReference type="NCBI Taxonomy" id="1854586"/>
    <lineage>
        <taxon>Bacteria</taxon>
        <taxon>Bacillati</taxon>
        <taxon>Actinomycetota</taxon>
        <taxon>Actinomycetes</taxon>
        <taxon>Pseudonocardiales</taxon>
        <taxon>Pseudonocardiaceae</taxon>
        <taxon>Amycolatopsis</taxon>
    </lineage>
</organism>
<dbReference type="Gene3D" id="3.30.1310.10">
    <property type="entry name" value="Nucleoid-associated protein YbaB-like domain"/>
    <property type="match status" value="1"/>
</dbReference>
<name>A0A263CW48_9PSEU</name>
<evidence type="ECO:0000313" key="3">
    <source>
        <dbReference type="Proteomes" id="UP000242444"/>
    </source>
</evidence>
<protein>
    <recommendedName>
        <fullName evidence="4">YbaB/EbfC DNA-binding family protein</fullName>
    </recommendedName>
</protein>
<dbReference type="InterPro" id="IPR004401">
    <property type="entry name" value="YbaB/EbfC"/>
</dbReference>
<dbReference type="SUPFAM" id="SSF82607">
    <property type="entry name" value="YbaB-like"/>
    <property type="match status" value="1"/>
</dbReference>
<dbReference type="RefSeq" id="WP_094865659.1">
    <property type="nucleotide sequence ID" value="NZ_NKYE01000021.1"/>
</dbReference>
<keyword evidence="3" id="KW-1185">Reference proteome</keyword>
<accession>A0A263CW48</accession>
<evidence type="ECO:0000313" key="2">
    <source>
        <dbReference type="EMBL" id="OZM70364.1"/>
    </source>
</evidence>
<dbReference type="InParanoid" id="A0A263CW48"/>
<evidence type="ECO:0000256" key="1">
    <source>
        <dbReference type="SAM" id="MobiDB-lite"/>
    </source>
</evidence>
<feature type="compositionally biased region" description="Basic and acidic residues" evidence="1">
    <location>
        <begin position="138"/>
        <end position="148"/>
    </location>
</feature>
<gene>
    <name evidence="2" type="ORF">CFN78_25945</name>
</gene>
<feature type="region of interest" description="Disordered" evidence="1">
    <location>
        <begin position="113"/>
        <end position="148"/>
    </location>
</feature>
<comment type="caution">
    <text evidence="2">The sequence shown here is derived from an EMBL/GenBank/DDBJ whole genome shotgun (WGS) entry which is preliminary data.</text>
</comment>
<dbReference type="InterPro" id="IPR036894">
    <property type="entry name" value="YbaB-like_sf"/>
</dbReference>
<dbReference type="EMBL" id="NKYE01000021">
    <property type="protein sequence ID" value="OZM70364.1"/>
    <property type="molecule type" value="Genomic_DNA"/>
</dbReference>
<dbReference type="Proteomes" id="UP000242444">
    <property type="component" value="Unassembled WGS sequence"/>
</dbReference>